<keyword evidence="1" id="KW-0175">Coiled coil</keyword>
<organism evidence="3 4">
    <name type="scientific">Rhynocoris fuscipes</name>
    <dbReference type="NCBI Taxonomy" id="488301"/>
    <lineage>
        <taxon>Eukaryota</taxon>
        <taxon>Metazoa</taxon>
        <taxon>Ecdysozoa</taxon>
        <taxon>Arthropoda</taxon>
        <taxon>Hexapoda</taxon>
        <taxon>Insecta</taxon>
        <taxon>Pterygota</taxon>
        <taxon>Neoptera</taxon>
        <taxon>Paraneoptera</taxon>
        <taxon>Hemiptera</taxon>
        <taxon>Heteroptera</taxon>
        <taxon>Panheteroptera</taxon>
        <taxon>Cimicomorpha</taxon>
        <taxon>Reduviidae</taxon>
        <taxon>Harpactorinae</taxon>
        <taxon>Harpactorini</taxon>
        <taxon>Rhynocoris</taxon>
    </lineage>
</organism>
<sequence length="635" mass="75952">MIKASGLERQRTEIEAAYNEIESIKLKSRQLEEELYQYKCRNSELTVRMCDAESKLLTEGDKEKLKEAEKKIAELENELKKLKLEKQNLEETLRKLERERDQDVLIVRQALDDSLSQKDAMEDKYKKEFEQLRSLNSNREVQMLDDFEWKLREVERLGKKKLAETEKELTDKVRELTTKLEKAEEELSQVAHLKLCEVELKQLRTTAHEHRRNLRSVTRQLEALQVDEKILQEEVIRLRSAIDREKAQIISLQNAHKEELAEKDRKTQFKLQVQQAQLNSEWEEKLKQECAKLKCNLEKLFREEKMVAIETEKRIREHELANNRKIWEKDLDDLKQEINNYRRKLEEKEEQHKADMERARTHSDRDVLDLRRKMDKLDMQYQEKIEKLQESHDQEITVIRDEYEKKIQQYESIAQMHMGTNRTTLELVKQQMSNECEMRIEELKRSHQEELEDQWEKLQSEKEAEISQLKEEHSKALQLLDRKLEEYRRKFERSEVSTANTSNISKFFNSLMKLFHQTVTPSVKKQASMDSNLVAVYPVEEEIQANKDQRGSRENKLLGAEVPTGSQCRSTVEYELRETVEKLTKQINEDKLEIARLREQLYPKQQVQRTPQTPQQQTSHHHHHRRSRKSKSGRN</sequence>
<feature type="coiled-coil region" evidence="1">
    <location>
        <begin position="7"/>
        <end position="394"/>
    </location>
</feature>
<name>A0AAW1DF66_9HEMI</name>
<proteinExistence type="predicted"/>
<evidence type="ECO:0000313" key="3">
    <source>
        <dbReference type="EMBL" id="KAK9508715.1"/>
    </source>
</evidence>
<keyword evidence="4" id="KW-1185">Reference proteome</keyword>
<accession>A0AAW1DF66</accession>
<feature type="region of interest" description="Disordered" evidence="2">
    <location>
        <begin position="598"/>
        <end position="635"/>
    </location>
</feature>
<dbReference type="AlphaFoldDB" id="A0AAW1DF66"/>
<feature type="compositionally biased region" description="Low complexity" evidence="2">
    <location>
        <begin position="603"/>
        <end position="618"/>
    </location>
</feature>
<evidence type="ECO:0000256" key="1">
    <source>
        <dbReference type="SAM" id="Coils"/>
    </source>
</evidence>
<dbReference type="EMBL" id="JAPXFL010000003">
    <property type="protein sequence ID" value="KAK9508715.1"/>
    <property type="molecule type" value="Genomic_DNA"/>
</dbReference>
<dbReference type="Proteomes" id="UP001461498">
    <property type="component" value="Unassembled WGS sequence"/>
</dbReference>
<protein>
    <submittedName>
        <fullName evidence="3">Uncharacterized protein</fullName>
    </submittedName>
</protein>
<reference evidence="3 4" key="1">
    <citation type="submission" date="2022-12" db="EMBL/GenBank/DDBJ databases">
        <title>Chromosome-level genome assembly of true bugs.</title>
        <authorList>
            <person name="Ma L."/>
            <person name="Li H."/>
        </authorList>
    </citation>
    <scope>NUCLEOTIDE SEQUENCE [LARGE SCALE GENOMIC DNA]</scope>
    <source>
        <strain evidence="3">Lab_2022b</strain>
    </source>
</reference>
<feature type="coiled-coil region" evidence="1">
    <location>
        <begin position="433"/>
        <end position="497"/>
    </location>
</feature>
<comment type="caution">
    <text evidence="3">The sequence shown here is derived from an EMBL/GenBank/DDBJ whole genome shotgun (WGS) entry which is preliminary data.</text>
</comment>
<evidence type="ECO:0000313" key="4">
    <source>
        <dbReference type="Proteomes" id="UP001461498"/>
    </source>
</evidence>
<feature type="compositionally biased region" description="Basic residues" evidence="2">
    <location>
        <begin position="619"/>
        <end position="635"/>
    </location>
</feature>
<gene>
    <name evidence="3" type="ORF">O3M35_006207</name>
</gene>
<evidence type="ECO:0000256" key="2">
    <source>
        <dbReference type="SAM" id="MobiDB-lite"/>
    </source>
</evidence>